<dbReference type="Proteomes" id="UP000824120">
    <property type="component" value="Chromosome 5"/>
</dbReference>
<accession>A0A9J5Z003</accession>
<reference evidence="2 3" key="1">
    <citation type="submission" date="2020-09" db="EMBL/GenBank/DDBJ databases">
        <title>De no assembly of potato wild relative species, Solanum commersonii.</title>
        <authorList>
            <person name="Cho K."/>
        </authorList>
    </citation>
    <scope>NUCLEOTIDE SEQUENCE [LARGE SCALE GENOMIC DNA]</scope>
    <source>
        <strain evidence="2">LZ3.2</strain>
        <tissue evidence="2">Leaf</tissue>
    </source>
</reference>
<evidence type="ECO:0000313" key="2">
    <source>
        <dbReference type="EMBL" id="KAG5604668.1"/>
    </source>
</evidence>
<keyword evidence="1" id="KW-0812">Transmembrane</keyword>
<proteinExistence type="predicted"/>
<sequence>MGDNNQVRVGDEAVVVAALVARVEIDFAAYSLARYERALDFIYLPISMYLFLVVRGLRSAIGIVKG</sequence>
<gene>
    <name evidence="2" type="ORF">H5410_026160</name>
</gene>
<keyword evidence="1" id="KW-0472">Membrane</keyword>
<feature type="transmembrane region" description="Helical" evidence="1">
    <location>
        <begin position="41"/>
        <end position="57"/>
    </location>
</feature>
<evidence type="ECO:0000256" key="1">
    <source>
        <dbReference type="SAM" id="Phobius"/>
    </source>
</evidence>
<organism evidence="2 3">
    <name type="scientific">Solanum commersonii</name>
    <name type="common">Commerson's wild potato</name>
    <name type="synonym">Commerson's nightshade</name>
    <dbReference type="NCBI Taxonomy" id="4109"/>
    <lineage>
        <taxon>Eukaryota</taxon>
        <taxon>Viridiplantae</taxon>
        <taxon>Streptophyta</taxon>
        <taxon>Embryophyta</taxon>
        <taxon>Tracheophyta</taxon>
        <taxon>Spermatophyta</taxon>
        <taxon>Magnoliopsida</taxon>
        <taxon>eudicotyledons</taxon>
        <taxon>Gunneridae</taxon>
        <taxon>Pentapetalae</taxon>
        <taxon>asterids</taxon>
        <taxon>lamiids</taxon>
        <taxon>Solanales</taxon>
        <taxon>Solanaceae</taxon>
        <taxon>Solanoideae</taxon>
        <taxon>Solaneae</taxon>
        <taxon>Solanum</taxon>
    </lineage>
</organism>
<dbReference type="AlphaFoldDB" id="A0A9J5Z003"/>
<name>A0A9J5Z003_SOLCO</name>
<keyword evidence="1" id="KW-1133">Transmembrane helix</keyword>
<comment type="caution">
    <text evidence="2">The sequence shown here is derived from an EMBL/GenBank/DDBJ whole genome shotgun (WGS) entry which is preliminary data.</text>
</comment>
<protein>
    <submittedName>
        <fullName evidence="2">Uncharacterized protein</fullName>
    </submittedName>
</protein>
<evidence type="ECO:0000313" key="3">
    <source>
        <dbReference type="Proteomes" id="UP000824120"/>
    </source>
</evidence>
<keyword evidence="3" id="KW-1185">Reference proteome</keyword>
<dbReference type="EMBL" id="JACXVP010000005">
    <property type="protein sequence ID" value="KAG5604668.1"/>
    <property type="molecule type" value="Genomic_DNA"/>
</dbReference>